<evidence type="ECO:0000256" key="2">
    <source>
        <dbReference type="ARBA" id="ARBA00008675"/>
    </source>
</evidence>
<dbReference type="PROSITE" id="PS00870">
    <property type="entry name" value="CLPAB_1"/>
    <property type="match status" value="1"/>
</dbReference>
<dbReference type="PRINTS" id="PR00300">
    <property type="entry name" value="CLPPROTEASEA"/>
</dbReference>
<evidence type="ECO:0000256" key="7">
    <source>
        <dbReference type="ARBA" id="ARBA00023054"/>
    </source>
</evidence>
<feature type="domain" description="Clp R" evidence="13">
    <location>
        <begin position="3"/>
        <end position="151"/>
    </location>
</feature>
<dbReference type="PROSITE" id="PS51903">
    <property type="entry name" value="CLP_R"/>
    <property type="match status" value="1"/>
</dbReference>
<evidence type="ECO:0000256" key="9">
    <source>
        <dbReference type="ARBA" id="ARBA00026057"/>
    </source>
</evidence>
<accession>A0A542EHR0</accession>
<dbReference type="CDD" id="cd00009">
    <property type="entry name" value="AAA"/>
    <property type="match status" value="1"/>
</dbReference>
<dbReference type="Proteomes" id="UP000320806">
    <property type="component" value="Unassembled WGS sequence"/>
</dbReference>
<dbReference type="GO" id="GO:0005737">
    <property type="term" value="C:cytoplasm"/>
    <property type="evidence" value="ECO:0007669"/>
    <property type="project" value="UniProtKB-SubCell"/>
</dbReference>
<evidence type="ECO:0000256" key="4">
    <source>
        <dbReference type="ARBA" id="ARBA00022741"/>
    </source>
</evidence>
<dbReference type="GO" id="GO:0034605">
    <property type="term" value="P:cellular response to heat"/>
    <property type="evidence" value="ECO:0007669"/>
    <property type="project" value="TreeGrafter"/>
</dbReference>
<reference evidence="14 15" key="1">
    <citation type="submission" date="2019-06" db="EMBL/GenBank/DDBJ databases">
        <title>Sequencing the genomes of 1000 actinobacteria strains.</title>
        <authorList>
            <person name="Klenk H.-P."/>
        </authorList>
    </citation>
    <scope>NUCLEOTIDE SEQUENCE [LARGE SCALE GENOMIC DNA]</scope>
    <source>
        <strain evidence="14 15">DSM 19828</strain>
    </source>
</reference>
<dbReference type="PANTHER" id="PTHR11638">
    <property type="entry name" value="ATP-DEPENDENT CLP PROTEASE"/>
    <property type="match status" value="1"/>
</dbReference>
<evidence type="ECO:0000256" key="10">
    <source>
        <dbReference type="PROSITE-ProRule" id="PRU01251"/>
    </source>
</evidence>
<name>A0A542EHR0_9MICO</name>
<sequence>MDMNRLTQKSQEALHDAQTKALRFGHTEVDGEHLLLALLDQAEGLVAPLLARAGADPARLREELEAELGRRPRVSGPGVTPGQVRITQRLSRLLDTADAEARRLKDEYVSVEHLVIALVEEGAQSASGRLLRDQGLTRDSFLAALTEVRGHQRVTSATPEGTYEALGKYGRDLVEAAKAGKLEPVIGRDSEIRRTVQILSRKTKNNPVLIGEPGVGKTAIVEGLAQRIADGDVPEGLRDKTVFALDMGALVAGAKYRGEFEERLKAVLNEVQSAEGHILLFVDELHTVVGAGAGEGAMDAGNMLKPLLARGELHMIGATTLDEYRSHIEKDAALERRFQPVLVDEPSEEDALSILRGLRERFEVFHGVKIHDGALVAAVTLSHRYISDRFLPDKAIDLVDEACAMLRTEIDSMPAELDELTRRVTRMEIEEAALSQEEDAASRARLEELRKELADARAEADALRAQWEAERSALREVQSLRQELEQVRLESERAEREYDLNRAASLRHGRLPEIQRRLEAAEARLAGKQGGRRMLREVVTADEIADIVSRWTGIPVTRLQEGERDKLLRLDEVLHERVIGQDEAVQLVADAVVRARSGIKNPHRPIGSFIFLGPTGVGKTELAKTLAAALFDTEENLVRIDMSEYQERHTVSRLVGAPPGYVGYEEGGQLTEAVRRKPYSVVLLDEIEKAHVDVFNTLLQVLDDGRLTDSHGRTVDFRNTVLIMTSNIGSEYLLGGITADGEVEDEARSMVMRTLQSHFRPEFLNRVDEIVMFKPLTLAEIERIVDLQLEELRARLAEMRVTLEVTAEARRFIADQGFDPAYGARPLRRYISREVETKVARALIRGDVADGGTISVDVADGELVVTASSSPTQGQAVA</sequence>
<dbReference type="InterPro" id="IPR028299">
    <property type="entry name" value="ClpA/B_CS2"/>
</dbReference>
<comment type="subunit">
    <text evidence="9">Homohexamer. The oligomerization is ATP-dependent.</text>
</comment>
<dbReference type="GO" id="GO:0006508">
    <property type="term" value="P:proteolysis"/>
    <property type="evidence" value="ECO:0007669"/>
    <property type="project" value="UniProtKB-KW"/>
</dbReference>
<evidence type="ECO:0000256" key="3">
    <source>
        <dbReference type="ARBA" id="ARBA00022737"/>
    </source>
</evidence>
<dbReference type="InterPro" id="IPR027417">
    <property type="entry name" value="P-loop_NTPase"/>
</dbReference>
<dbReference type="SUPFAM" id="SSF52540">
    <property type="entry name" value="P-loop containing nucleoside triphosphate hydrolases"/>
    <property type="match status" value="2"/>
</dbReference>
<dbReference type="Gene3D" id="3.40.50.300">
    <property type="entry name" value="P-loop containing nucleotide triphosphate hydrolases"/>
    <property type="match status" value="3"/>
</dbReference>
<keyword evidence="6 12" id="KW-0346">Stress response</keyword>
<keyword evidence="5 11" id="KW-0067">ATP-binding</keyword>
<evidence type="ECO:0000313" key="15">
    <source>
        <dbReference type="Proteomes" id="UP000320806"/>
    </source>
</evidence>
<dbReference type="InterPro" id="IPR019489">
    <property type="entry name" value="Clp_ATPase_C"/>
</dbReference>
<evidence type="ECO:0000256" key="1">
    <source>
        <dbReference type="ARBA" id="ARBA00004496"/>
    </source>
</evidence>
<dbReference type="Gene3D" id="1.10.8.60">
    <property type="match status" value="1"/>
</dbReference>
<keyword evidence="12" id="KW-0963">Cytoplasm</keyword>
<evidence type="ECO:0000256" key="6">
    <source>
        <dbReference type="ARBA" id="ARBA00023016"/>
    </source>
</evidence>
<dbReference type="GO" id="GO:0005524">
    <property type="term" value="F:ATP binding"/>
    <property type="evidence" value="ECO:0007669"/>
    <property type="project" value="UniProtKB-UniRule"/>
</dbReference>
<dbReference type="EMBL" id="VFMO01000001">
    <property type="protein sequence ID" value="TQJ14844.1"/>
    <property type="molecule type" value="Genomic_DNA"/>
</dbReference>
<dbReference type="Pfam" id="PF07724">
    <property type="entry name" value="AAA_2"/>
    <property type="match status" value="1"/>
</dbReference>
<evidence type="ECO:0000256" key="5">
    <source>
        <dbReference type="ARBA" id="ARBA00022840"/>
    </source>
</evidence>
<comment type="function">
    <text evidence="12">Part of a stress-induced multi-chaperone system, it is involved in the recovery of the cell from heat-induced damage, in cooperation with DnaK, DnaJ and GrpE.</text>
</comment>
<dbReference type="InterPro" id="IPR003593">
    <property type="entry name" value="AAA+_ATPase"/>
</dbReference>
<keyword evidence="8 11" id="KW-0143">Chaperone</keyword>
<dbReference type="PROSITE" id="PS00871">
    <property type="entry name" value="CLPAB_2"/>
    <property type="match status" value="1"/>
</dbReference>
<dbReference type="GO" id="GO:0008233">
    <property type="term" value="F:peptidase activity"/>
    <property type="evidence" value="ECO:0007669"/>
    <property type="project" value="UniProtKB-KW"/>
</dbReference>
<dbReference type="FunFam" id="1.10.8.60:FF:000017">
    <property type="entry name" value="ATP-dependent chaperone ClpB"/>
    <property type="match status" value="1"/>
</dbReference>
<comment type="caution">
    <text evidence="14">The sequence shown here is derived from an EMBL/GenBank/DDBJ whole genome shotgun (WGS) entry which is preliminary data.</text>
</comment>
<keyword evidence="15" id="KW-1185">Reference proteome</keyword>
<evidence type="ECO:0000256" key="8">
    <source>
        <dbReference type="ARBA" id="ARBA00023186"/>
    </source>
</evidence>
<feature type="coiled-coil region" evidence="12">
    <location>
        <begin position="417"/>
        <end position="504"/>
    </location>
</feature>
<dbReference type="OrthoDB" id="9803641at2"/>
<dbReference type="GO" id="GO:0042026">
    <property type="term" value="P:protein refolding"/>
    <property type="evidence" value="ECO:0007669"/>
    <property type="project" value="UniProtKB-UniRule"/>
</dbReference>
<dbReference type="InterPro" id="IPR041546">
    <property type="entry name" value="ClpA/ClpB_AAA_lid"/>
</dbReference>
<keyword evidence="14" id="KW-0645">Protease</keyword>
<evidence type="ECO:0000259" key="13">
    <source>
        <dbReference type="PROSITE" id="PS51903"/>
    </source>
</evidence>
<dbReference type="FunFam" id="3.40.50.300:FF:000025">
    <property type="entry name" value="ATP-dependent Clp protease subunit"/>
    <property type="match status" value="1"/>
</dbReference>
<dbReference type="SMART" id="SM00382">
    <property type="entry name" value="AAA"/>
    <property type="match status" value="2"/>
</dbReference>
<comment type="subcellular location">
    <subcellularLocation>
        <location evidence="1 12">Cytoplasm</location>
    </subcellularLocation>
</comment>
<keyword evidence="4 11" id="KW-0547">Nucleotide-binding</keyword>
<comment type="subunit">
    <text evidence="12">Homohexamer; The oligomerization is ATP-dependent.</text>
</comment>
<keyword evidence="14" id="KW-0378">Hydrolase</keyword>
<dbReference type="InterPro" id="IPR001270">
    <property type="entry name" value="ClpA/B"/>
</dbReference>
<dbReference type="InterPro" id="IPR050130">
    <property type="entry name" value="ClpA_ClpB"/>
</dbReference>
<evidence type="ECO:0000256" key="12">
    <source>
        <dbReference type="RuleBase" id="RU362034"/>
    </source>
</evidence>
<dbReference type="AlphaFoldDB" id="A0A542EHR0"/>
<dbReference type="InterPro" id="IPR036628">
    <property type="entry name" value="Clp_N_dom_sf"/>
</dbReference>
<gene>
    <name evidence="12" type="primary">clpB</name>
    <name evidence="14" type="ORF">FB459_2355</name>
</gene>
<dbReference type="FunFam" id="3.40.50.300:FF:000120">
    <property type="entry name" value="ATP-dependent chaperone ClpB"/>
    <property type="match status" value="1"/>
</dbReference>
<keyword evidence="7 12" id="KW-0175">Coiled coil</keyword>
<evidence type="ECO:0000313" key="14">
    <source>
        <dbReference type="EMBL" id="TQJ14844.1"/>
    </source>
</evidence>
<dbReference type="RefSeq" id="WP_141928589.1">
    <property type="nucleotide sequence ID" value="NZ_BAABCI010000016.1"/>
</dbReference>
<dbReference type="PANTHER" id="PTHR11638:SF18">
    <property type="entry name" value="HEAT SHOCK PROTEIN 104"/>
    <property type="match status" value="1"/>
</dbReference>
<dbReference type="GO" id="GO:0016887">
    <property type="term" value="F:ATP hydrolysis activity"/>
    <property type="evidence" value="ECO:0007669"/>
    <property type="project" value="InterPro"/>
</dbReference>
<dbReference type="SUPFAM" id="SSF81923">
    <property type="entry name" value="Double Clp-N motif"/>
    <property type="match status" value="1"/>
</dbReference>
<proteinExistence type="inferred from homology"/>
<protein>
    <recommendedName>
        <fullName evidence="12">Chaperone protein ClpB</fullName>
    </recommendedName>
</protein>
<dbReference type="InterPro" id="IPR003959">
    <property type="entry name" value="ATPase_AAA_core"/>
</dbReference>
<dbReference type="SMART" id="SM01086">
    <property type="entry name" value="ClpB_D2-small"/>
    <property type="match status" value="1"/>
</dbReference>
<dbReference type="FunFam" id="3.40.50.300:FF:000010">
    <property type="entry name" value="Chaperone clpB 1, putative"/>
    <property type="match status" value="1"/>
</dbReference>
<dbReference type="Pfam" id="PF02861">
    <property type="entry name" value="Clp_N"/>
    <property type="match status" value="1"/>
</dbReference>
<dbReference type="InterPro" id="IPR018368">
    <property type="entry name" value="ClpA/B_CS1"/>
</dbReference>
<dbReference type="InterPro" id="IPR017730">
    <property type="entry name" value="Chaperonin_ClpB"/>
</dbReference>
<organism evidence="14 15">
    <name type="scientific">Yimella lutea</name>
    <dbReference type="NCBI Taxonomy" id="587872"/>
    <lineage>
        <taxon>Bacteria</taxon>
        <taxon>Bacillati</taxon>
        <taxon>Actinomycetota</taxon>
        <taxon>Actinomycetes</taxon>
        <taxon>Micrococcales</taxon>
        <taxon>Dermacoccaceae</taxon>
        <taxon>Yimella</taxon>
    </lineage>
</organism>
<dbReference type="Pfam" id="PF17871">
    <property type="entry name" value="AAA_lid_9"/>
    <property type="match status" value="1"/>
</dbReference>
<dbReference type="Gene3D" id="1.10.1780.10">
    <property type="entry name" value="Clp, N-terminal domain"/>
    <property type="match status" value="1"/>
</dbReference>
<dbReference type="NCBIfam" id="TIGR03346">
    <property type="entry name" value="chaperone_ClpB"/>
    <property type="match status" value="1"/>
</dbReference>
<evidence type="ECO:0000256" key="11">
    <source>
        <dbReference type="RuleBase" id="RU004432"/>
    </source>
</evidence>
<dbReference type="CDD" id="cd19499">
    <property type="entry name" value="RecA-like_ClpB_Hsp104-like"/>
    <property type="match status" value="1"/>
</dbReference>
<dbReference type="Pfam" id="PF00004">
    <property type="entry name" value="AAA"/>
    <property type="match status" value="1"/>
</dbReference>
<dbReference type="Pfam" id="PF10431">
    <property type="entry name" value="ClpB_D2-small"/>
    <property type="match status" value="1"/>
</dbReference>
<feature type="coiled-coil region" evidence="12">
    <location>
        <begin position="87"/>
        <end position="114"/>
    </location>
</feature>
<dbReference type="InterPro" id="IPR004176">
    <property type="entry name" value="Clp_R_N"/>
</dbReference>
<comment type="similarity">
    <text evidence="2 11">Belongs to the ClpA/ClpB family.</text>
</comment>
<keyword evidence="3 10" id="KW-0677">Repeat</keyword>